<evidence type="ECO:0000313" key="1">
    <source>
        <dbReference type="EMBL" id="SMQ45750.1"/>
    </source>
</evidence>
<dbReference type="AlphaFoldDB" id="A0A1X7REU2"/>
<sequence>MPRIMAPPPSGEFQIRVAKPFSGNPTHTIEVIGEPNRPAVVRVTNHKGDSTDEKTGDVPKDDVNELTQLVNTIQWASDDDDNATDEVGGETKDDFKRVVDSIEALARQFAKNDSAI</sequence>
<dbReference type="EMBL" id="LT853692">
    <property type="protein sequence ID" value="SMQ45750.1"/>
    <property type="molecule type" value="Genomic_DNA"/>
</dbReference>
<proteinExistence type="predicted"/>
<reference evidence="1 2" key="1">
    <citation type="submission" date="2016-06" db="EMBL/GenBank/DDBJ databases">
        <authorList>
            <person name="Kjaerup R.B."/>
            <person name="Dalgaard T.S."/>
            <person name="Juul-Madsen H.R."/>
        </authorList>
    </citation>
    <scope>NUCLEOTIDE SEQUENCE [LARGE SCALE GENOMIC DNA]</scope>
</reference>
<organism evidence="1 2">
    <name type="scientific">Zymoseptoria tritici (strain ST99CH_3D7)</name>
    <dbReference type="NCBI Taxonomy" id="1276538"/>
    <lineage>
        <taxon>Eukaryota</taxon>
        <taxon>Fungi</taxon>
        <taxon>Dikarya</taxon>
        <taxon>Ascomycota</taxon>
        <taxon>Pezizomycotina</taxon>
        <taxon>Dothideomycetes</taxon>
        <taxon>Dothideomycetidae</taxon>
        <taxon>Mycosphaerellales</taxon>
        <taxon>Mycosphaerellaceae</taxon>
        <taxon>Zymoseptoria</taxon>
    </lineage>
</organism>
<name>A0A1X7REU2_ZYMT9</name>
<protein>
    <submittedName>
        <fullName evidence="1">Uncharacterized protein</fullName>
    </submittedName>
</protein>
<accession>A0A1X7REU2</accession>
<dbReference type="Proteomes" id="UP000215127">
    <property type="component" value="Chromosome 1"/>
</dbReference>
<evidence type="ECO:0000313" key="2">
    <source>
        <dbReference type="Proteomes" id="UP000215127"/>
    </source>
</evidence>
<gene>
    <name evidence="1" type="ORF">ZT3D7_G895</name>
</gene>
<keyword evidence="2" id="KW-1185">Reference proteome</keyword>